<dbReference type="GeneID" id="78400833"/>
<evidence type="ECO:0000313" key="2">
    <source>
        <dbReference type="Proteomes" id="UP000510643"/>
    </source>
</evidence>
<dbReference type="AlphaFoldDB" id="A0A7H9DR66"/>
<dbReference type="KEGG" id="efal:FH779_05155"/>
<evidence type="ECO:0000313" key="1">
    <source>
        <dbReference type="EMBL" id="QLL57505.1"/>
    </source>
</evidence>
<organism evidence="1 2">
    <name type="scientific">Empedobacter falsenii</name>
    <dbReference type="NCBI Taxonomy" id="343874"/>
    <lineage>
        <taxon>Bacteria</taxon>
        <taxon>Pseudomonadati</taxon>
        <taxon>Bacteroidota</taxon>
        <taxon>Flavobacteriia</taxon>
        <taxon>Flavobacteriales</taxon>
        <taxon>Weeksellaceae</taxon>
        <taxon>Empedobacter</taxon>
    </lineage>
</organism>
<keyword evidence="2" id="KW-1185">Reference proteome</keyword>
<dbReference type="RefSeq" id="WP_180906315.1">
    <property type="nucleotide sequence ID" value="NZ_CP040908.1"/>
</dbReference>
<dbReference type="EMBL" id="CP040908">
    <property type="protein sequence ID" value="QLL57505.1"/>
    <property type="molecule type" value="Genomic_DNA"/>
</dbReference>
<gene>
    <name evidence="1" type="ORF">FH779_05155</name>
</gene>
<protein>
    <submittedName>
        <fullName evidence="1">Uncharacterized protein</fullName>
    </submittedName>
</protein>
<name>A0A7H9DR66_9FLAO</name>
<proteinExistence type="predicted"/>
<dbReference type="Proteomes" id="UP000510643">
    <property type="component" value="Chromosome"/>
</dbReference>
<sequence>MNEKVESILNKLLLNASLYSIEYSGILSFKFSISNKSIYYDKIDEVIIEFVSGCKIFNMITNFNIDNNELFELVSLDISNVKLFDDKFLEIYIDDRYIIRALEDNFVLNDVKWIIKNKLNNYRIFYDGYKIETIDLIK</sequence>
<accession>A0A7H9DR66</accession>
<reference evidence="1 2" key="1">
    <citation type="submission" date="2019-06" db="EMBL/GenBank/DDBJ databases">
        <title>Emergence of pandrug resistant Empedobacter falsenii in China.</title>
        <authorList>
            <person name="Dong N."/>
            <person name="Chen S."/>
            <person name="Zhang R."/>
        </authorList>
    </citation>
    <scope>NUCLEOTIDE SEQUENCE [LARGE SCALE GENOMIC DNA]</scope>
    <source>
        <strain evidence="1 2">1681-1</strain>
    </source>
</reference>